<dbReference type="PRINTS" id="PR00260">
    <property type="entry name" value="CHEMTRNSDUCR"/>
</dbReference>
<feature type="domain" description="HAMP" evidence="14">
    <location>
        <begin position="1"/>
        <end position="42"/>
    </location>
</feature>
<sequence length="319" mass="33841">MQDIAQGEGDLTRRLAINSQDEFGVLAAAFNRFVERIHGSISEVSASTRQLNDVSHQVLAASNSSLQNSDNQAGRTGSVAAAINQLGAATQEIARNAADASVQATHARQQAEEGRRVLGQTLTAMETLSTNISASCGRIGELNQKTTSIGHILEVIQGISEQTNLLALNAAIEAARAGDAGRGFAVVADEVRGLAHRTQSSAREIQGMIQELQADASEAVSTMTESQRFSEESMSIAQQANERLSLIADRITDIDGMTQSVAAATEEQSAVVESLNVDISEINSLNQQGVENLNSTLGACHALEQQANRLEQLVSTFKL</sequence>
<dbReference type="PROSITE" id="PS50111">
    <property type="entry name" value="CHEMOTAXIS_TRANSDUC_2"/>
    <property type="match status" value="1"/>
</dbReference>
<dbReference type="PANTHER" id="PTHR32089:SF39">
    <property type="entry name" value="METHYL-ACCEPTING CHEMOTAXIS PROTEIN HLYB"/>
    <property type="match status" value="1"/>
</dbReference>
<evidence type="ECO:0000313" key="16">
    <source>
        <dbReference type="Proteomes" id="UP000616499"/>
    </source>
</evidence>
<evidence type="ECO:0000259" key="12">
    <source>
        <dbReference type="PROSITE" id="PS50111"/>
    </source>
</evidence>
<comment type="similarity">
    <text evidence="10">Belongs to the methyl-accepting chemotaxis (MCP) protein family.</text>
</comment>
<proteinExistence type="inferred from homology"/>
<evidence type="ECO:0000256" key="10">
    <source>
        <dbReference type="ARBA" id="ARBA00029447"/>
    </source>
</evidence>
<evidence type="ECO:0000259" key="13">
    <source>
        <dbReference type="PROSITE" id="PS50192"/>
    </source>
</evidence>
<keyword evidence="2" id="KW-1003">Cell membrane</keyword>
<keyword evidence="16" id="KW-1185">Reference proteome</keyword>
<organism evidence="15 16">
    <name type="scientific">Pseudomonas asuensis</name>
    <dbReference type="NCBI Taxonomy" id="1825787"/>
    <lineage>
        <taxon>Bacteria</taxon>
        <taxon>Pseudomonadati</taxon>
        <taxon>Pseudomonadota</taxon>
        <taxon>Gammaproteobacteria</taxon>
        <taxon>Pseudomonadales</taxon>
        <taxon>Pseudomonadaceae</taxon>
        <taxon>Pseudomonas</taxon>
    </lineage>
</organism>
<reference evidence="16" key="1">
    <citation type="journal article" date="2019" name="Int. J. Syst. Evol. Microbiol.">
        <title>The Global Catalogue of Microorganisms (GCM) 10K type strain sequencing project: providing services to taxonomists for standard genome sequencing and annotation.</title>
        <authorList>
            <consortium name="The Broad Institute Genomics Platform"/>
            <consortium name="The Broad Institute Genome Sequencing Center for Infectious Disease"/>
            <person name="Wu L."/>
            <person name="Ma J."/>
        </authorList>
    </citation>
    <scope>NUCLEOTIDE SEQUENCE [LARGE SCALE GENOMIC DNA]</scope>
    <source>
        <strain evidence="16">JCM 13501</strain>
    </source>
</reference>
<feature type="domain" description="Methyl-accepting transducer" evidence="12">
    <location>
        <begin position="47"/>
        <end position="283"/>
    </location>
</feature>
<evidence type="ECO:0000256" key="2">
    <source>
        <dbReference type="ARBA" id="ARBA00022475"/>
    </source>
</evidence>
<comment type="subcellular location">
    <subcellularLocation>
        <location evidence="1">Cell inner membrane</location>
        <topology evidence="1">Multi-pass membrane protein</topology>
    </subcellularLocation>
</comment>
<evidence type="ECO:0000313" key="15">
    <source>
        <dbReference type="EMBL" id="GGL94542.1"/>
    </source>
</evidence>
<evidence type="ECO:0000256" key="1">
    <source>
        <dbReference type="ARBA" id="ARBA00004429"/>
    </source>
</evidence>
<name>A0ABQ2GFZ5_9PSED</name>
<evidence type="ECO:0000259" key="14">
    <source>
        <dbReference type="PROSITE" id="PS50885"/>
    </source>
</evidence>
<evidence type="ECO:0008006" key="17">
    <source>
        <dbReference type="Google" id="ProtNLM"/>
    </source>
</evidence>
<dbReference type="PANTHER" id="PTHR32089">
    <property type="entry name" value="METHYL-ACCEPTING CHEMOTAXIS PROTEIN MCPB"/>
    <property type="match status" value="1"/>
</dbReference>
<keyword evidence="4" id="KW-0145">Chemotaxis</keyword>
<evidence type="ECO:0000256" key="8">
    <source>
        <dbReference type="ARBA" id="ARBA00023136"/>
    </source>
</evidence>
<dbReference type="Pfam" id="PF00672">
    <property type="entry name" value="HAMP"/>
    <property type="match status" value="1"/>
</dbReference>
<feature type="domain" description="T-SNARE coiled-coil homology" evidence="13">
    <location>
        <begin position="234"/>
        <end position="296"/>
    </location>
</feature>
<evidence type="ECO:0000256" key="7">
    <source>
        <dbReference type="ARBA" id="ARBA00022989"/>
    </source>
</evidence>
<keyword evidence="3" id="KW-0488">Methylation</keyword>
<dbReference type="PROSITE" id="PS50192">
    <property type="entry name" value="T_SNARE"/>
    <property type="match status" value="1"/>
</dbReference>
<dbReference type="Proteomes" id="UP000616499">
    <property type="component" value="Unassembled WGS sequence"/>
</dbReference>
<dbReference type="SMART" id="SM00304">
    <property type="entry name" value="HAMP"/>
    <property type="match status" value="2"/>
</dbReference>
<evidence type="ECO:0000256" key="4">
    <source>
        <dbReference type="ARBA" id="ARBA00022500"/>
    </source>
</evidence>
<evidence type="ECO:0000256" key="9">
    <source>
        <dbReference type="ARBA" id="ARBA00023224"/>
    </source>
</evidence>
<evidence type="ECO:0000256" key="5">
    <source>
        <dbReference type="ARBA" id="ARBA00022519"/>
    </source>
</evidence>
<evidence type="ECO:0000256" key="11">
    <source>
        <dbReference type="PROSITE-ProRule" id="PRU00284"/>
    </source>
</evidence>
<evidence type="ECO:0000256" key="3">
    <source>
        <dbReference type="ARBA" id="ARBA00022481"/>
    </source>
</evidence>
<dbReference type="Pfam" id="PF00015">
    <property type="entry name" value="MCPsignal"/>
    <property type="match status" value="1"/>
</dbReference>
<dbReference type="EMBL" id="BMNW01000001">
    <property type="protein sequence ID" value="GGL94542.1"/>
    <property type="molecule type" value="Genomic_DNA"/>
</dbReference>
<accession>A0ABQ2GFZ5</accession>
<dbReference type="InterPro" id="IPR004089">
    <property type="entry name" value="MCPsignal_dom"/>
</dbReference>
<evidence type="ECO:0000256" key="6">
    <source>
        <dbReference type="ARBA" id="ARBA00022692"/>
    </source>
</evidence>
<keyword evidence="8" id="KW-0472">Membrane</keyword>
<dbReference type="InterPro" id="IPR004090">
    <property type="entry name" value="Chemotax_Me-accpt_rcpt"/>
</dbReference>
<dbReference type="PROSITE" id="PS50885">
    <property type="entry name" value="HAMP"/>
    <property type="match status" value="1"/>
</dbReference>
<dbReference type="InterPro" id="IPR003660">
    <property type="entry name" value="HAMP_dom"/>
</dbReference>
<gene>
    <name evidence="15" type="ORF">GCM10009425_01890</name>
</gene>
<dbReference type="InterPro" id="IPR000727">
    <property type="entry name" value="T_SNARE_dom"/>
</dbReference>
<comment type="caution">
    <text evidence="15">The sequence shown here is derived from an EMBL/GenBank/DDBJ whole genome shotgun (WGS) entry which is preliminary data.</text>
</comment>
<keyword evidence="9 11" id="KW-0807">Transducer</keyword>
<keyword evidence="7" id="KW-1133">Transmembrane helix</keyword>
<dbReference type="Gene3D" id="1.10.287.950">
    <property type="entry name" value="Methyl-accepting chemotaxis protein"/>
    <property type="match status" value="1"/>
</dbReference>
<keyword evidence="5" id="KW-0997">Cell inner membrane</keyword>
<protein>
    <recommendedName>
        <fullName evidence="17">Methyl-accepting chemotaxis protein</fullName>
    </recommendedName>
</protein>
<dbReference type="CDD" id="cd06225">
    <property type="entry name" value="HAMP"/>
    <property type="match status" value="1"/>
</dbReference>
<keyword evidence="6" id="KW-0812">Transmembrane</keyword>
<dbReference type="SMART" id="SM00283">
    <property type="entry name" value="MA"/>
    <property type="match status" value="1"/>
</dbReference>
<dbReference type="SUPFAM" id="SSF58104">
    <property type="entry name" value="Methyl-accepting chemotaxis protein (MCP) signaling domain"/>
    <property type="match status" value="1"/>
</dbReference>